<evidence type="ECO:0000256" key="3">
    <source>
        <dbReference type="ARBA" id="ARBA00022692"/>
    </source>
</evidence>
<dbReference type="GO" id="GO:0005886">
    <property type="term" value="C:plasma membrane"/>
    <property type="evidence" value="ECO:0007669"/>
    <property type="project" value="TreeGrafter"/>
</dbReference>
<organism evidence="10 11">
    <name type="scientific">Steccherinum ochraceum</name>
    <dbReference type="NCBI Taxonomy" id="92696"/>
    <lineage>
        <taxon>Eukaryota</taxon>
        <taxon>Fungi</taxon>
        <taxon>Dikarya</taxon>
        <taxon>Basidiomycota</taxon>
        <taxon>Agaricomycotina</taxon>
        <taxon>Agaricomycetes</taxon>
        <taxon>Polyporales</taxon>
        <taxon>Steccherinaceae</taxon>
        <taxon>Steccherinum</taxon>
    </lineage>
</organism>
<dbReference type="Proteomes" id="UP000292702">
    <property type="component" value="Unassembled WGS sequence"/>
</dbReference>
<keyword evidence="3 9" id="KW-0812">Transmembrane</keyword>
<feature type="transmembrane region" description="Helical" evidence="9">
    <location>
        <begin position="359"/>
        <end position="377"/>
    </location>
</feature>
<feature type="transmembrane region" description="Helical" evidence="9">
    <location>
        <begin position="222"/>
        <end position="243"/>
    </location>
</feature>
<keyword evidence="6 9" id="KW-0472">Membrane</keyword>
<feature type="transmembrane region" description="Helical" evidence="9">
    <location>
        <begin position="478"/>
        <end position="500"/>
    </location>
</feature>
<evidence type="ECO:0000256" key="8">
    <source>
        <dbReference type="SAM" id="MobiDB-lite"/>
    </source>
</evidence>
<dbReference type="OrthoDB" id="44789at2759"/>
<sequence length="799" mass="87716">METPPDSQRQTPWFKTSLNHGDVQDEYPSEDLEGAEAFELLGDGSLQQSSAHFSKRPNYVEGSTIDWLWEESVERGQQRNLHLQRGWRGMTAPLLDSAKIWLVIVLTGVGIGTIGALLDVLVEWLGDLREGRCTYGLFYNQVTCCSGLDPGEVCKEWQTWSQYFHVSAILGQSLLQSTIYIALAIAFAGSAALFVGTYAPYAFHTGIPEIKAILSGYVFDAFLGPWTLLIKAVGLALAVASGLSLGKEGPLVHVACCTAYLLLRLFNFRHSEVQKRKFLAAAASAGVSVAFGSPLGGVLFAIEELDITSFSNDSEVMWRGFVTSVIAAVTLQYFDPFGTSKLVLFQVTGVAETWKAFEIIPWLLLAAIGGVLGSLLIKLNTAAAVYRRNTFIHDYPILEVIAFSAITAAISYLVVFLRVGSSDLVANLFMECDTSKGDYHGLCNPTAAWENIFLLTITAGIKLLLTAWTFGMQIPAGIFLPTIAIGACLGRAMGLLTQLLQRTYSTSWIFASCPPDPTVRCVSPAFYAVIGASAMLGGVTRMTVSLVVIVFELTGALSHVLPIMFSVMVSKWVGDGLGKEGIYSVWIAMRQYPWLPPDEFRDNGQTAAQVAKPVENLIIIRDEEERTMKELAEFVNLHSFHGFPVVRGERLLGYVGRDELKAYLGEQIFVLVCERCLTVRVASLIAEDGQRKCTFSKDVASIEADFINLSALLDEAVLQLRKEAPLQLVVNMFQKMNLRHVLFSQSGKLTGLVTKSDIYRTSSILAEKLGLARLAMRSTSTKLEEHYLLQAAGTWYKVT</sequence>
<dbReference type="PANTHER" id="PTHR45711">
    <property type="entry name" value="CHLORIDE CHANNEL PROTEIN"/>
    <property type="match status" value="1"/>
</dbReference>
<dbReference type="Gene3D" id="1.10.3080.10">
    <property type="entry name" value="Clc chloride channel"/>
    <property type="match status" value="1"/>
</dbReference>
<dbReference type="InterPro" id="IPR014743">
    <property type="entry name" value="Cl-channel_core"/>
</dbReference>
<evidence type="ECO:0000313" key="11">
    <source>
        <dbReference type="Proteomes" id="UP000292702"/>
    </source>
</evidence>
<evidence type="ECO:0000256" key="2">
    <source>
        <dbReference type="ARBA" id="ARBA00022448"/>
    </source>
</evidence>
<gene>
    <name evidence="10" type="ORF">EIP91_008615</name>
</gene>
<comment type="caution">
    <text evidence="10">The sequence shown here is derived from an EMBL/GenBank/DDBJ whole genome shotgun (WGS) entry which is preliminary data.</text>
</comment>
<keyword evidence="7" id="KW-0868">Chloride</keyword>
<dbReference type="GO" id="GO:0005794">
    <property type="term" value="C:Golgi apparatus"/>
    <property type="evidence" value="ECO:0007669"/>
    <property type="project" value="TreeGrafter"/>
</dbReference>
<feature type="transmembrane region" description="Helical" evidence="9">
    <location>
        <begin position="278"/>
        <end position="302"/>
    </location>
</feature>
<evidence type="ECO:0000313" key="10">
    <source>
        <dbReference type="EMBL" id="TCD69139.1"/>
    </source>
</evidence>
<reference evidence="10 11" key="1">
    <citation type="submission" date="2018-11" db="EMBL/GenBank/DDBJ databases">
        <title>Genome assembly of Steccherinum ochraceum LE-BIN_3174, the white-rot fungus of the Steccherinaceae family (The Residual Polyporoid clade, Polyporales, Basidiomycota).</title>
        <authorList>
            <person name="Fedorova T.V."/>
            <person name="Glazunova O.A."/>
            <person name="Landesman E.O."/>
            <person name="Moiseenko K.V."/>
            <person name="Psurtseva N.V."/>
            <person name="Savinova O.S."/>
            <person name="Shakhova N.V."/>
            <person name="Tyazhelova T.V."/>
            <person name="Vasina D.V."/>
        </authorList>
    </citation>
    <scope>NUCLEOTIDE SEQUENCE [LARGE SCALE GENOMIC DNA]</scope>
    <source>
        <strain evidence="10 11">LE-BIN_3174</strain>
    </source>
</reference>
<evidence type="ECO:0000256" key="5">
    <source>
        <dbReference type="ARBA" id="ARBA00023065"/>
    </source>
</evidence>
<dbReference type="SUPFAM" id="SSF54631">
    <property type="entry name" value="CBS-domain pair"/>
    <property type="match status" value="1"/>
</dbReference>
<keyword evidence="5" id="KW-0406">Ion transport</keyword>
<keyword evidence="2" id="KW-0813">Transport</keyword>
<dbReference type="Gene3D" id="3.10.580.10">
    <property type="entry name" value="CBS-domain"/>
    <property type="match status" value="1"/>
</dbReference>
<dbReference type="GO" id="GO:0005769">
    <property type="term" value="C:early endosome"/>
    <property type="evidence" value="ECO:0007669"/>
    <property type="project" value="TreeGrafter"/>
</dbReference>
<dbReference type="CDD" id="cd03684">
    <property type="entry name" value="ClC_3_like"/>
    <property type="match status" value="1"/>
</dbReference>
<evidence type="ECO:0000256" key="4">
    <source>
        <dbReference type="ARBA" id="ARBA00022989"/>
    </source>
</evidence>
<comment type="subcellular location">
    <subcellularLocation>
        <location evidence="1">Membrane</location>
        <topology evidence="1">Multi-pass membrane protein</topology>
    </subcellularLocation>
</comment>
<feature type="transmembrane region" description="Helical" evidence="9">
    <location>
        <begin position="179"/>
        <end position="201"/>
    </location>
</feature>
<dbReference type="STRING" id="92696.A0A4R0RTY5"/>
<evidence type="ECO:0000256" key="1">
    <source>
        <dbReference type="ARBA" id="ARBA00004141"/>
    </source>
</evidence>
<keyword evidence="11" id="KW-1185">Reference proteome</keyword>
<feature type="transmembrane region" description="Helical" evidence="9">
    <location>
        <begin position="100"/>
        <end position="122"/>
    </location>
</feature>
<dbReference type="InterPro" id="IPR046342">
    <property type="entry name" value="CBS_dom_sf"/>
</dbReference>
<dbReference type="SUPFAM" id="SSF81340">
    <property type="entry name" value="Clc chloride channel"/>
    <property type="match status" value="1"/>
</dbReference>
<feature type="compositionally biased region" description="Polar residues" evidence="8">
    <location>
        <begin position="1"/>
        <end position="19"/>
    </location>
</feature>
<evidence type="ECO:0000256" key="6">
    <source>
        <dbReference type="ARBA" id="ARBA00023136"/>
    </source>
</evidence>
<keyword evidence="4 9" id="KW-1133">Transmembrane helix</keyword>
<feature type="transmembrane region" description="Helical" evidence="9">
    <location>
        <begin position="544"/>
        <end position="569"/>
    </location>
</feature>
<feature type="region of interest" description="Disordered" evidence="8">
    <location>
        <begin position="1"/>
        <end position="27"/>
    </location>
</feature>
<dbReference type="InterPro" id="IPR001807">
    <property type="entry name" value="ClC"/>
</dbReference>
<name>A0A4R0RTY5_9APHY</name>
<feature type="transmembrane region" description="Helical" evidence="9">
    <location>
        <begin position="452"/>
        <end position="471"/>
    </location>
</feature>
<dbReference type="GO" id="GO:0005247">
    <property type="term" value="F:voltage-gated chloride channel activity"/>
    <property type="evidence" value="ECO:0007669"/>
    <property type="project" value="TreeGrafter"/>
</dbReference>
<proteinExistence type="predicted"/>
<dbReference type="EMBL" id="RWJN01000048">
    <property type="protein sequence ID" value="TCD69139.1"/>
    <property type="molecule type" value="Genomic_DNA"/>
</dbReference>
<dbReference type="PRINTS" id="PR00762">
    <property type="entry name" value="CLCHANNEL"/>
</dbReference>
<evidence type="ECO:0000256" key="7">
    <source>
        <dbReference type="ARBA" id="ARBA00023214"/>
    </source>
</evidence>
<accession>A0A4R0RTY5</accession>
<evidence type="ECO:0000256" key="9">
    <source>
        <dbReference type="SAM" id="Phobius"/>
    </source>
</evidence>
<feature type="transmembrane region" description="Helical" evidence="9">
    <location>
        <begin position="397"/>
        <end position="419"/>
    </location>
</feature>
<feature type="transmembrane region" description="Helical" evidence="9">
    <location>
        <begin position="249"/>
        <end position="266"/>
    </location>
</feature>
<dbReference type="Pfam" id="PF00654">
    <property type="entry name" value="Voltage_CLC"/>
    <property type="match status" value="1"/>
</dbReference>
<dbReference type="PANTHER" id="PTHR45711:SF6">
    <property type="entry name" value="CHLORIDE CHANNEL PROTEIN"/>
    <property type="match status" value="1"/>
</dbReference>
<protein>
    <submittedName>
        <fullName evidence="10">Uncharacterized protein</fullName>
    </submittedName>
</protein>
<dbReference type="AlphaFoldDB" id="A0A4R0RTY5"/>